<evidence type="ECO:0000313" key="3">
    <source>
        <dbReference type="Proteomes" id="UP000236642"/>
    </source>
</evidence>
<protein>
    <submittedName>
        <fullName evidence="2">Uncharacterized protein</fullName>
    </submittedName>
</protein>
<evidence type="ECO:0000256" key="1">
    <source>
        <dbReference type="SAM" id="MobiDB-lite"/>
    </source>
</evidence>
<reference evidence="3" key="1">
    <citation type="submission" date="2017-09" db="EMBL/GenBank/DDBJ databases">
        <title>Metaegenomics of thermophilic ammonia-oxidizing enrichment culture.</title>
        <authorList>
            <person name="Kato S."/>
            <person name="Suzuki K."/>
        </authorList>
    </citation>
    <scope>NUCLEOTIDE SEQUENCE [LARGE SCALE GENOMIC DNA]</scope>
</reference>
<dbReference type="AlphaFoldDB" id="A0A2H5YA84"/>
<dbReference type="Proteomes" id="UP000236642">
    <property type="component" value="Unassembled WGS sequence"/>
</dbReference>
<name>A0A2H5YA84_9CHLR</name>
<accession>A0A2H5YA84</accession>
<dbReference type="EMBL" id="BEHY01000154">
    <property type="protein sequence ID" value="GBD10307.1"/>
    <property type="molecule type" value="Genomic_DNA"/>
</dbReference>
<gene>
    <name evidence="2" type="ORF">HRbin22_02575</name>
</gene>
<feature type="region of interest" description="Disordered" evidence="1">
    <location>
        <begin position="155"/>
        <end position="176"/>
    </location>
</feature>
<comment type="caution">
    <text evidence="2">The sequence shown here is derived from an EMBL/GenBank/DDBJ whole genome shotgun (WGS) entry which is preliminary data.</text>
</comment>
<sequence>MDRLERRTEDHARDLSRLKKYSMENRYRERSALIFRGLLREARPVPYERVDQVLEEAVAAGRITNREAEDAARVDLMVEGFHRRENRKIYLVVEISYLGDTEDVKRAVERAAIFARALQAEVWPVVGAEELTDLARKAARDLQVWWVRDGRAFPPREIPEESEGAGGIGESFRPEP</sequence>
<evidence type="ECO:0000313" key="2">
    <source>
        <dbReference type="EMBL" id="GBD10307.1"/>
    </source>
</evidence>
<organism evidence="2 3">
    <name type="scientific">Candidatus Thermoflexus japonica</name>
    <dbReference type="NCBI Taxonomy" id="2035417"/>
    <lineage>
        <taxon>Bacteria</taxon>
        <taxon>Bacillati</taxon>
        <taxon>Chloroflexota</taxon>
        <taxon>Thermoflexia</taxon>
        <taxon>Thermoflexales</taxon>
        <taxon>Thermoflexaceae</taxon>
        <taxon>Thermoflexus</taxon>
    </lineage>
</organism>
<proteinExistence type="predicted"/>